<evidence type="ECO:0000256" key="1">
    <source>
        <dbReference type="SAM" id="MobiDB-lite"/>
    </source>
</evidence>
<protein>
    <recommendedName>
        <fullName evidence="2">Glycosyltransferase 2-like domain-containing protein</fullName>
    </recommendedName>
</protein>
<dbReference type="Gene3D" id="3.90.550.10">
    <property type="entry name" value="Spore Coat Polysaccharide Biosynthesis Protein SpsA, Chain A"/>
    <property type="match status" value="1"/>
</dbReference>
<evidence type="ECO:0000259" key="2">
    <source>
        <dbReference type="Pfam" id="PF00535"/>
    </source>
</evidence>
<organism evidence="3 4">
    <name type="scientific">Halomicronema hongdechloris C2206</name>
    <dbReference type="NCBI Taxonomy" id="1641165"/>
    <lineage>
        <taxon>Bacteria</taxon>
        <taxon>Bacillati</taxon>
        <taxon>Cyanobacteriota</taxon>
        <taxon>Cyanophyceae</taxon>
        <taxon>Nodosilineales</taxon>
        <taxon>Nodosilineaceae</taxon>
        <taxon>Halomicronema</taxon>
    </lineage>
</organism>
<dbReference type="EMBL" id="CP021983">
    <property type="protein sequence ID" value="ASC71442.1"/>
    <property type="molecule type" value="Genomic_DNA"/>
</dbReference>
<keyword evidence="4" id="KW-1185">Reference proteome</keyword>
<dbReference type="PANTHER" id="PTHR43179">
    <property type="entry name" value="RHAMNOSYLTRANSFERASE WBBL"/>
    <property type="match status" value="1"/>
</dbReference>
<dbReference type="Pfam" id="PF00535">
    <property type="entry name" value="Glycos_transf_2"/>
    <property type="match status" value="1"/>
</dbReference>
<dbReference type="InterPro" id="IPR001173">
    <property type="entry name" value="Glyco_trans_2-like"/>
</dbReference>
<name>A0A1Z3HM88_9CYAN</name>
<accession>A0A1Z3HM88</accession>
<proteinExistence type="predicted"/>
<evidence type="ECO:0000313" key="4">
    <source>
        <dbReference type="Proteomes" id="UP000191901"/>
    </source>
</evidence>
<dbReference type="SUPFAM" id="SSF53448">
    <property type="entry name" value="Nucleotide-diphospho-sugar transferases"/>
    <property type="match status" value="1"/>
</dbReference>
<dbReference type="RefSeq" id="WP_080813027.1">
    <property type="nucleotide sequence ID" value="NZ_CP021983.2"/>
</dbReference>
<dbReference type="AlphaFoldDB" id="A0A1Z3HM88"/>
<reference evidence="3 4" key="1">
    <citation type="journal article" date="2016" name="Biochim. Biophys. Acta">
        <title>Characterization of red-shifted phycobilisomes isolated from the chlorophyll f-containing cyanobacterium Halomicronema hongdechloris.</title>
        <authorList>
            <person name="Li Y."/>
            <person name="Lin Y."/>
            <person name="Garvey C.J."/>
            <person name="Birch D."/>
            <person name="Corkery R.W."/>
            <person name="Loughlin P.C."/>
            <person name="Scheer H."/>
            <person name="Willows R.D."/>
            <person name="Chen M."/>
        </authorList>
    </citation>
    <scope>NUCLEOTIDE SEQUENCE [LARGE SCALE GENOMIC DNA]</scope>
    <source>
        <strain evidence="3 4">C2206</strain>
    </source>
</reference>
<dbReference type="InterPro" id="IPR029044">
    <property type="entry name" value="Nucleotide-diphossugar_trans"/>
</dbReference>
<gene>
    <name evidence="3" type="ORF">XM38_023940</name>
</gene>
<feature type="domain" description="Glycosyltransferase 2-like" evidence="2">
    <location>
        <begin position="11"/>
        <end position="131"/>
    </location>
</feature>
<dbReference type="KEGG" id="hhg:XM38_023940"/>
<sequence length="334" mass="37743">MADSSTEAVYIIIPVHNRKTTTLTCLQHLQQQGDLERFQVVVVDDGSTDGTSEVIHLQYPQVHLLQGDGHLWWAGATKLGMEYAYGQGAEYFVWLNDDTLPESGTLQKLLVFCAAHLQTIAASQCYWGGVFTYGGQVRRRLKQIPHYAAPGDISHCDALDGNLVCIPRAVVDDIGYPLSQQIPHYGSDNMYTWLAKQTGYELSLLGDAISQCPRDHQWVSWLISQEPIWQHWQGMLSPKTNTYIVGHWHFCIRYWGIPGVIPFLTPYLRLFVITVLRCFLPRRLLWLLKCQFGGAEKSDLRNTSFRESAARSGIQGSHNATYQDAMAGSPQQRE</sequence>
<dbReference type="OrthoDB" id="9806824at2"/>
<evidence type="ECO:0000313" key="3">
    <source>
        <dbReference type="EMBL" id="ASC71442.1"/>
    </source>
</evidence>
<dbReference type="Proteomes" id="UP000191901">
    <property type="component" value="Chromosome"/>
</dbReference>
<feature type="region of interest" description="Disordered" evidence="1">
    <location>
        <begin position="309"/>
        <end position="334"/>
    </location>
</feature>
<dbReference type="PANTHER" id="PTHR43179:SF7">
    <property type="entry name" value="RHAMNOSYLTRANSFERASE WBBL"/>
    <property type="match status" value="1"/>
</dbReference>